<sequence>ASRKWYEKLTCLLLQEGYQQSTADYSLFTLKQDNDFTALLVYVDDVILAGTSLTKFTRIKTILDAQFKIKDLGILKYFLGLEVAHSQAGITISQRKYCLDLLESSGLFRF</sequence>
<accession>A0A2K3JKP3</accession>
<feature type="domain" description="Reverse transcriptase Ty1/copia-type" evidence="1">
    <location>
        <begin position="1"/>
        <end position="107"/>
    </location>
</feature>
<reference evidence="2 3" key="1">
    <citation type="journal article" date="2014" name="Am. J. Bot.">
        <title>Genome assembly and annotation for red clover (Trifolium pratense; Fabaceae).</title>
        <authorList>
            <person name="Istvanek J."/>
            <person name="Jaros M."/>
            <person name="Krenek A."/>
            <person name="Repkova J."/>
        </authorList>
    </citation>
    <scope>NUCLEOTIDE SEQUENCE [LARGE SCALE GENOMIC DNA]</scope>
    <source>
        <strain evidence="3">cv. Tatra</strain>
        <tissue evidence="2">Young leaves</tissue>
    </source>
</reference>
<dbReference type="Proteomes" id="UP000236291">
    <property type="component" value="Unassembled WGS sequence"/>
</dbReference>
<dbReference type="EMBL" id="ASHM01068538">
    <property type="protein sequence ID" value="PNX54602.1"/>
    <property type="molecule type" value="Genomic_DNA"/>
</dbReference>
<feature type="non-terminal residue" evidence="2">
    <location>
        <position position="1"/>
    </location>
</feature>
<dbReference type="InterPro" id="IPR013103">
    <property type="entry name" value="RVT_2"/>
</dbReference>
<evidence type="ECO:0000313" key="3">
    <source>
        <dbReference type="Proteomes" id="UP000236291"/>
    </source>
</evidence>
<comment type="caution">
    <text evidence="2">The sequence shown here is derived from an EMBL/GenBank/DDBJ whole genome shotgun (WGS) entry which is preliminary data.</text>
</comment>
<proteinExistence type="predicted"/>
<name>A0A2K3JKP3_TRIPR</name>
<evidence type="ECO:0000313" key="2">
    <source>
        <dbReference type="EMBL" id="PNX54602.1"/>
    </source>
</evidence>
<dbReference type="AlphaFoldDB" id="A0A2K3JKP3"/>
<dbReference type="STRING" id="57577.A0A2K3JKP3"/>
<organism evidence="2 3">
    <name type="scientific">Trifolium pratense</name>
    <name type="common">Red clover</name>
    <dbReference type="NCBI Taxonomy" id="57577"/>
    <lineage>
        <taxon>Eukaryota</taxon>
        <taxon>Viridiplantae</taxon>
        <taxon>Streptophyta</taxon>
        <taxon>Embryophyta</taxon>
        <taxon>Tracheophyta</taxon>
        <taxon>Spermatophyta</taxon>
        <taxon>Magnoliopsida</taxon>
        <taxon>eudicotyledons</taxon>
        <taxon>Gunneridae</taxon>
        <taxon>Pentapetalae</taxon>
        <taxon>rosids</taxon>
        <taxon>fabids</taxon>
        <taxon>Fabales</taxon>
        <taxon>Fabaceae</taxon>
        <taxon>Papilionoideae</taxon>
        <taxon>50 kb inversion clade</taxon>
        <taxon>NPAAA clade</taxon>
        <taxon>Hologalegina</taxon>
        <taxon>IRL clade</taxon>
        <taxon>Trifolieae</taxon>
        <taxon>Trifolium</taxon>
    </lineage>
</organism>
<protein>
    <submittedName>
        <fullName evidence="2">Putative copia-type protein</fullName>
    </submittedName>
</protein>
<evidence type="ECO:0000259" key="1">
    <source>
        <dbReference type="Pfam" id="PF07727"/>
    </source>
</evidence>
<dbReference type="Pfam" id="PF07727">
    <property type="entry name" value="RVT_2"/>
    <property type="match status" value="1"/>
</dbReference>
<reference evidence="2 3" key="2">
    <citation type="journal article" date="2017" name="Front. Plant Sci.">
        <title>Gene Classification and Mining of Molecular Markers Useful in Red Clover (Trifolium pratense) Breeding.</title>
        <authorList>
            <person name="Istvanek J."/>
            <person name="Dluhosova J."/>
            <person name="Dluhos P."/>
            <person name="Patkova L."/>
            <person name="Nedelnik J."/>
            <person name="Repkova J."/>
        </authorList>
    </citation>
    <scope>NUCLEOTIDE SEQUENCE [LARGE SCALE GENOMIC DNA]</scope>
    <source>
        <strain evidence="3">cv. Tatra</strain>
        <tissue evidence="2">Young leaves</tissue>
    </source>
</reference>
<gene>
    <name evidence="2" type="ORF">L195_g048222</name>
</gene>